<protein>
    <submittedName>
        <fullName evidence="2">Uncharacterized protein</fullName>
    </submittedName>
</protein>
<gene>
    <name evidence="2" type="ORF">BT96DRAFT_992363</name>
</gene>
<sequence length="181" mass="19799">MVVVKEHGGSREEDSEDGGEDEDDVIPIPKAHGCGLLSTILVSQLDFSTPYSSIRAVRVYPAHGPCEPPSIALFGTVRLGSFGKEGSLEVSEKGNSRRATEESEGEGIRKGMKNITYHSHAMSATANLFELDVISLPNKMDYVLYVVPVHSLNFLRFYPAQFLILILNIGPTSSPRRPNII</sequence>
<accession>A0A6A4HTV0</accession>
<proteinExistence type="predicted"/>
<evidence type="ECO:0000256" key="1">
    <source>
        <dbReference type="SAM" id="MobiDB-lite"/>
    </source>
</evidence>
<dbReference type="Proteomes" id="UP000799118">
    <property type="component" value="Unassembled WGS sequence"/>
</dbReference>
<feature type="region of interest" description="Disordered" evidence="1">
    <location>
        <begin position="1"/>
        <end position="27"/>
    </location>
</feature>
<evidence type="ECO:0000313" key="2">
    <source>
        <dbReference type="EMBL" id="KAE9401160.1"/>
    </source>
</evidence>
<dbReference type="EMBL" id="ML769449">
    <property type="protein sequence ID" value="KAE9401160.1"/>
    <property type="molecule type" value="Genomic_DNA"/>
</dbReference>
<organism evidence="2 3">
    <name type="scientific">Gymnopus androsaceus JB14</name>
    <dbReference type="NCBI Taxonomy" id="1447944"/>
    <lineage>
        <taxon>Eukaryota</taxon>
        <taxon>Fungi</taxon>
        <taxon>Dikarya</taxon>
        <taxon>Basidiomycota</taxon>
        <taxon>Agaricomycotina</taxon>
        <taxon>Agaricomycetes</taxon>
        <taxon>Agaricomycetidae</taxon>
        <taxon>Agaricales</taxon>
        <taxon>Marasmiineae</taxon>
        <taxon>Omphalotaceae</taxon>
        <taxon>Gymnopus</taxon>
    </lineage>
</organism>
<dbReference type="AlphaFoldDB" id="A0A6A4HTV0"/>
<name>A0A6A4HTV0_9AGAR</name>
<evidence type="ECO:0000313" key="3">
    <source>
        <dbReference type="Proteomes" id="UP000799118"/>
    </source>
</evidence>
<keyword evidence="3" id="KW-1185">Reference proteome</keyword>
<feature type="region of interest" description="Disordered" evidence="1">
    <location>
        <begin position="88"/>
        <end position="107"/>
    </location>
</feature>
<reference evidence="2" key="1">
    <citation type="journal article" date="2019" name="Environ. Microbiol.">
        <title>Fungal ecological strategies reflected in gene transcription - a case study of two litter decomposers.</title>
        <authorList>
            <person name="Barbi F."/>
            <person name="Kohler A."/>
            <person name="Barry K."/>
            <person name="Baskaran P."/>
            <person name="Daum C."/>
            <person name="Fauchery L."/>
            <person name="Ihrmark K."/>
            <person name="Kuo A."/>
            <person name="LaButti K."/>
            <person name="Lipzen A."/>
            <person name="Morin E."/>
            <person name="Grigoriev I.V."/>
            <person name="Henrissat B."/>
            <person name="Lindahl B."/>
            <person name="Martin F."/>
        </authorList>
    </citation>
    <scope>NUCLEOTIDE SEQUENCE</scope>
    <source>
        <strain evidence="2">JB14</strain>
    </source>
</reference>
<feature type="compositionally biased region" description="Acidic residues" evidence="1">
    <location>
        <begin position="13"/>
        <end position="25"/>
    </location>
</feature>
<feature type="compositionally biased region" description="Basic and acidic residues" evidence="1">
    <location>
        <begin position="1"/>
        <end position="12"/>
    </location>
</feature>